<dbReference type="PANTHER" id="PTHR34512:SF30">
    <property type="entry name" value="OUTER MEMBRANE PROTEIN ASSEMBLY FACTOR BAMB"/>
    <property type="match status" value="1"/>
</dbReference>
<reference evidence="2 3" key="1">
    <citation type="submission" date="2012-01" db="EMBL/GenBank/DDBJ databases">
        <title>Complete sequence of Desulfotomaculum gibsoniae DSM 7213.</title>
        <authorList>
            <consortium name="US DOE Joint Genome Institute"/>
            <person name="Lucas S."/>
            <person name="Han J."/>
            <person name="Lapidus A."/>
            <person name="Cheng J.-F."/>
            <person name="Goodwin L."/>
            <person name="Pitluck S."/>
            <person name="Peters L."/>
            <person name="Ovchinnikova G."/>
            <person name="Teshima H."/>
            <person name="Detter J.C."/>
            <person name="Han C."/>
            <person name="Tapia R."/>
            <person name="Land M."/>
            <person name="Hauser L."/>
            <person name="Kyrpides N."/>
            <person name="Ivanova N."/>
            <person name="Pagani I."/>
            <person name="Parshina S."/>
            <person name="Plugge C."/>
            <person name="Muyzer G."/>
            <person name="Kuever J."/>
            <person name="Ivanova A."/>
            <person name="Nazina T."/>
            <person name="Klenk H.-P."/>
            <person name="Brambilla E."/>
            <person name="Spring S."/>
            <person name="Stams A.F."/>
            <person name="Woyke T."/>
        </authorList>
    </citation>
    <scope>NUCLEOTIDE SEQUENCE [LARGE SCALE GENOMIC DNA]</scope>
    <source>
        <strain evidence="2 3">DSM 7213</strain>
    </source>
</reference>
<accession>R4KVL5</accession>
<sequence length="620" mass="69248">MSDLWLHGLGQTSMGDPGVIPIEGLTPIIASDEIKGLGLPFAYRSLGTLSNRKGVNHYHNGKVYVLHGLGVTIYDATTGEVIADNTHTTSSAHMTPDLAATDGSYYLAQGTTLYKYASDGALIWKAENVGSSYCIAVETSGVYVGVSASSAYYIKKCNRTNGQVTWTSTSLSSNIAALAVNSNTVIAADQSYKIYRLNPSNGSTVYTYTIPNNRYAYALAIEPGTNHFYSIDSYHVIRKHSYQTGEPIFEKTSANTTTVYNLFIDSENNIYTVSNREITKLDNQLAGFIWREDHNISGNPIYGFGLDKEQGKIYVLRQHSARILSTDKEWSDFIPHQFEGVVNSIDVDVNGNFYGASDDWTARKFNALGEQQWVYRHNLALNFVKADKNGNVYIADTNRTLKKLNPYGVEQWSCSISGTTGAVTDLVVNSEGVIIVSIAYFHTSGSKDYLVKISPEGTLLKTMEIGTSGVFRKLHLWDDRTVMAFNKLYDIDTLRTIRYFSAARAIFGRHGDFLFGVYDDEIRVFNKYSGGQIHSFEVSDINITNFYLRAVQGLDGAVYAWDNDKTLIKFNEKGEKFWRYKAVEKIADIKVDDEHNIYLATGYYIEKLTQTFGIKGYDKN</sequence>
<dbReference type="EMBL" id="CP003273">
    <property type="protein sequence ID" value="AGL03666.1"/>
    <property type="molecule type" value="Genomic_DNA"/>
</dbReference>
<organism evidence="2 3">
    <name type="scientific">Desulfoscipio gibsoniae DSM 7213</name>
    <dbReference type="NCBI Taxonomy" id="767817"/>
    <lineage>
        <taxon>Bacteria</taxon>
        <taxon>Bacillati</taxon>
        <taxon>Bacillota</taxon>
        <taxon>Clostridia</taxon>
        <taxon>Eubacteriales</taxon>
        <taxon>Desulfallaceae</taxon>
        <taxon>Desulfoscipio</taxon>
    </lineage>
</organism>
<dbReference type="SUPFAM" id="SSF50998">
    <property type="entry name" value="Quinoprotein alcohol dehydrogenase-like"/>
    <property type="match status" value="2"/>
</dbReference>
<dbReference type="Pfam" id="PF13360">
    <property type="entry name" value="PQQ_2"/>
    <property type="match status" value="1"/>
</dbReference>
<dbReference type="SMART" id="SM00564">
    <property type="entry name" value="PQQ"/>
    <property type="match status" value="4"/>
</dbReference>
<dbReference type="AlphaFoldDB" id="R4KVL5"/>
<dbReference type="InterPro" id="IPR002372">
    <property type="entry name" value="PQQ_rpt_dom"/>
</dbReference>
<evidence type="ECO:0000313" key="2">
    <source>
        <dbReference type="EMBL" id="AGL03666.1"/>
    </source>
</evidence>
<dbReference type="OrthoDB" id="9771173at2"/>
<dbReference type="Gene3D" id="2.120.10.30">
    <property type="entry name" value="TolB, C-terminal domain"/>
    <property type="match status" value="1"/>
</dbReference>
<dbReference type="HOGENOM" id="CLU_440572_0_0_9"/>
<keyword evidence="3" id="KW-1185">Reference proteome</keyword>
<evidence type="ECO:0000313" key="3">
    <source>
        <dbReference type="Proteomes" id="UP000013520"/>
    </source>
</evidence>
<dbReference type="STRING" id="767817.Desgi_4427"/>
<dbReference type="RefSeq" id="WP_006524512.1">
    <property type="nucleotide sequence ID" value="NC_021184.1"/>
</dbReference>
<dbReference type="InterPro" id="IPR011047">
    <property type="entry name" value="Quinoprotein_ADH-like_sf"/>
</dbReference>
<dbReference type="Gene3D" id="2.130.10.10">
    <property type="entry name" value="YVTN repeat-like/Quinoprotein amine dehydrogenase"/>
    <property type="match status" value="1"/>
</dbReference>
<dbReference type="Proteomes" id="UP000013520">
    <property type="component" value="Chromosome"/>
</dbReference>
<feature type="domain" description="Pyrrolo-quinoline quinone repeat" evidence="1">
    <location>
        <begin position="71"/>
        <end position="218"/>
    </location>
</feature>
<dbReference type="PANTHER" id="PTHR34512">
    <property type="entry name" value="CELL SURFACE PROTEIN"/>
    <property type="match status" value="1"/>
</dbReference>
<proteinExistence type="predicted"/>
<name>R4KVL5_9FIRM</name>
<dbReference type="KEGG" id="dgi:Desgi_4427"/>
<gene>
    <name evidence="2" type="ORF">Desgi_4427</name>
</gene>
<evidence type="ECO:0000259" key="1">
    <source>
        <dbReference type="Pfam" id="PF13360"/>
    </source>
</evidence>
<dbReference type="InterPro" id="IPR015943">
    <property type="entry name" value="WD40/YVTN_repeat-like_dom_sf"/>
</dbReference>
<protein>
    <recommendedName>
        <fullName evidence="1">Pyrrolo-quinoline quinone repeat domain-containing protein</fullName>
    </recommendedName>
</protein>
<dbReference type="eggNOG" id="COG1520">
    <property type="taxonomic scope" value="Bacteria"/>
</dbReference>
<dbReference type="InterPro" id="IPR018391">
    <property type="entry name" value="PQQ_b-propeller_rpt"/>
</dbReference>
<dbReference type="InterPro" id="IPR011042">
    <property type="entry name" value="6-blade_b-propeller_TolB-like"/>
</dbReference>